<sequence>MLRLHRSAIYYVRPLLRAALELTPHKNQTPVTFVATAAGLLVRAQNENVAFELVVEGAGSGDPISVPYVTLAKVEGRQHEPLELAATLEGNVFRWSEAGIPQVLSAPALATDAWPSLPAQDCANDAELLTALREAANTTDTASLRYSLGCIRFRCADGQLAATDGRQAILLTGFRFPWSGDVLARRCPAFSKLRLAATDELHVGRTEDWLVLHAPRWTLWLKIQHEARFPDVDSQIPAREQADTTLSLAEGDATFILQKLKHLPGGSDQNGPITIDLNGSVAVRAQDESSSVTELLLSRSERSGAEVRCCSDRRYLQRAVQLGFREILFRGVAAPLFCRESRRAYVWALLSAEHCLKHNEQATRIASPRATTAASSAG</sequence>
<dbReference type="OrthoDB" id="215904at2"/>
<accession>A0A517YG80</accession>
<dbReference type="EMBL" id="CP036274">
    <property type="protein sequence ID" value="QDU29233.1"/>
    <property type="molecule type" value="Genomic_DNA"/>
</dbReference>
<dbReference type="Proteomes" id="UP000315017">
    <property type="component" value="Chromosome"/>
</dbReference>
<evidence type="ECO:0000313" key="1">
    <source>
        <dbReference type="EMBL" id="QDU29233.1"/>
    </source>
</evidence>
<name>A0A517YG80_9BACT</name>
<organism evidence="1 2">
    <name type="scientific">Anatilimnocola aggregata</name>
    <dbReference type="NCBI Taxonomy" id="2528021"/>
    <lineage>
        <taxon>Bacteria</taxon>
        <taxon>Pseudomonadati</taxon>
        <taxon>Planctomycetota</taxon>
        <taxon>Planctomycetia</taxon>
        <taxon>Pirellulales</taxon>
        <taxon>Pirellulaceae</taxon>
        <taxon>Anatilimnocola</taxon>
    </lineage>
</organism>
<reference evidence="1 2" key="1">
    <citation type="submission" date="2019-02" db="EMBL/GenBank/DDBJ databases">
        <title>Deep-cultivation of Planctomycetes and their phenomic and genomic characterization uncovers novel biology.</title>
        <authorList>
            <person name="Wiegand S."/>
            <person name="Jogler M."/>
            <person name="Boedeker C."/>
            <person name="Pinto D."/>
            <person name="Vollmers J."/>
            <person name="Rivas-Marin E."/>
            <person name="Kohn T."/>
            <person name="Peeters S.H."/>
            <person name="Heuer A."/>
            <person name="Rast P."/>
            <person name="Oberbeckmann S."/>
            <person name="Bunk B."/>
            <person name="Jeske O."/>
            <person name="Meyerdierks A."/>
            <person name="Storesund J.E."/>
            <person name="Kallscheuer N."/>
            <person name="Luecker S."/>
            <person name="Lage O.M."/>
            <person name="Pohl T."/>
            <person name="Merkel B.J."/>
            <person name="Hornburger P."/>
            <person name="Mueller R.-W."/>
            <person name="Bruemmer F."/>
            <person name="Labrenz M."/>
            <person name="Spormann A.M."/>
            <person name="Op den Camp H."/>
            <person name="Overmann J."/>
            <person name="Amann R."/>
            <person name="Jetten M.S.M."/>
            <person name="Mascher T."/>
            <person name="Medema M.H."/>
            <person name="Devos D.P."/>
            <person name="Kaster A.-K."/>
            <person name="Ovreas L."/>
            <person name="Rohde M."/>
            <person name="Galperin M.Y."/>
            <person name="Jogler C."/>
        </authorList>
    </citation>
    <scope>NUCLEOTIDE SEQUENCE [LARGE SCALE GENOMIC DNA]</scope>
    <source>
        <strain evidence="1 2">ETA_A8</strain>
    </source>
</reference>
<dbReference type="AlphaFoldDB" id="A0A517YG80"/>
<proteinExistence type="predicted"/>
<keyword evidence="2" id="KW-1185">Reference proteome</keyword>
<dbReference type="KEGG" id="aagg:ETAA8_43400"/>
<dbReference type="RefSeq" id="WP_145092763.1">
    <property type="nucleotide sequence ID" value="NZ_CP036274.1"/>
</dbReference>
<gene>
    <name evidence="1" type="ORF">ETAA8_43400</name>
</gene>
<evidence type="ECO:0000313" key="2">
    <source>
        <dbReference type="Proteomes" id="UP000315017"/>
    </source>
</evidence>
<protein>
    <submittedName>
        <fullName evidence="1">Uncharacterized protein</fullName>
    </submittedName>
</protein>